<proteinExistence type="predicted"/>
<keyword evidence="2" id="KW-0812">Transmembrane</keyword>
<dbReference type="EMBL" id="JALLBG020000107">
    <property type="protein sequence ID" value="KAL3764360.1"/>
    <property type="molecule type" value="Genomic_DNA"/>
</dbReference>
<feature type="region of interest" description="Disordered" evidence="5">
    <location>
        <begin position="1"/>
        <end position="37"/>
    </location>
</feature>
<dbReference type="Proteomes" id="UP001530293">
    <property type="component" value="Unassembled WGS sequence"/>
</dbReference>
<feature type="compositionally biased region" description="Gly residues" evidence="5">
    <location>
        <begin position="338"/>
        <end position="349"/>
    </location>
</feature>
<organism evidence="6 7">
    <name type="scientific">Discostella pseudostelligera</name>
    <dbReference type="NCBI Taxonomy" id="259834"/>
    <lineage>
        <taxon>Eukaryota</taxon>
        <taxon>Sar</taxon>
        <taxon>Stramenopiles</taxon>
        <taxon>Ochrophyta</taxon>
        <taxon>Bacillariophyta</taxon>
        <taxon>Coscinodiscophyceae</taxon>
        <taxon>Thalassiosirophycidae</taxon>
        <taxon>Stephanodiscales</taxon>
        <taxon>Stephanodiscaceae</taxon>
        <taxon>Discostella</taxon>
    </lineage>
</organism>
<evidence type="ECO:0000313" key="6">
    <source>
        <dbReference type="EMBL" id="KAL3764360.1"/>
    </source>
</evidence>
<dbReference type="PANTHER" id="PTHR12988:SF6">
    <property type="entry name" value="SPHINGOMYELIN PHOSPHODIESTERASE 4"/>
    <property type="match status" value="1"/>
</dbReference>
<feature type="region of interest" description="Disordered" evidence="5">
    <location>
        <begin position="133"/>
        <end position="194"/>
    </location>
</feature>
<keyword evidence="4" id="KW-0472">Membrane</keyword>
<evidence type="ECO:0000256" key="2">
    <source>
        <dbReference type="ARBA" id="ARBA00022692"/>
    </source>
</evidence>
<feature type="region of interest" description="Disordered" evidence="5">
    <location>
        <begin position="542"/>
        <end position="565"/>
    </location>
</feature>
<dbReference type="Pfam" id="PF14724">
    <property type="entry name" value="mit_SMPDase"/>
    <property type="match status" value="1"/>
</dbReference>
<sequence>MLLEEALAGNTPSNASASASSSQQQQQQQESQRQRLSPHETALALLSFLRDELPAGGAVAERRFVNLYPLIVDKVFGEWNVKIFDERGSSPRGGSPLSSPLVASPSSPSLSLSSSGRDYRHADGGWLSLYLPPSTSSSSNSGRSVTKSSSPASASSVSLEQDPIVRLLRAPAPPPPSSSRGTETTASTNSNGNNNFYYAPPTLLDAISAESIHRPSVKFKFPLGALSEISLPLVDNWKVCYWNDMLTKNDNLAGVGDGTTIATAVGGTTTTASMQGTVGKENATRILALLVHQSSVGGGSGPRNNGQLELSRYFQQLYQQQHQPSAQQQQQQQQQQQRGGGRVGRGGGSISPPPLSLSTSSTTPSKSRMLSSSTTTTSSVSGYRTPSHKGATTTAAAATNEPNLELTMLEYYLFLFVRFPLSNPTWLTQMQDQQRRYGGRGTSSSSSNAMYGQRIYSHLFTNYMNSYLSLGQEYNEDSLDVGMNCFDCATTTTTTTMVTSSSHTSELFLRLIIELWIEGPNVAPTTQDAVLHYRRVRAGVWSSSGSSTSLSPSSSSSSSSTVNPTLRDSLELAQPSNNAPVVPPPGRVQSGILSLVRHLLSDLSMREMVRKVSGVVQQRQREDRSGSSSCGGDRPSTPTLVNDDHIDGSPPSSGGGNNIAWPLPPAITAMQQSTFNYIRLGLACGAIHDRSSNFHWALETWLMWLEPWNYVVKRRVVVPTRRGSSSGSDQPRGTAGTLLRNAAASVTSHHRTEYYPSLVQPKPTSPSMYSAQWESYIVCNAHYYTVPLAIFLKRARELDFSSSVEYPRSLALVQRVLRVYSTGVVNVLNNVLNSRRADGLTSSLFARHGQNMGAYCPLPFWKLMDCQMDGTNLLEEVYGQHQKRLAGMDMLDRLEAKFNALFEGKIGNEEAALENLLTQVRYLVHLPLDYRVLVDEPARGFSLWRLFGLGAKDTASTASSDNVQFPDRDSDGKLTELGRQQLYAGLCKCNPLDVHYIGDPMLSRVKSYEIPILVELTISISNYLNRKLGLVASSSALDSGSANVGDSGVMKRYREMEQYQKVKFRFNLRFLADSRNIIFASIVWWLVSTIRGFFSN</sequence>
<evidence type="ECO:0000256" key="1">
    <source>
        <dbReference type="ARBA" id="ARBA00004167"/>
    </source>
</evidence>
<feature type="compositionally biased region" description="Low complexity" evidence="5">
    <location>
        <begin position="319"/>
        <end position="337"/>
    </location>
</feature>
<dbReference type="AlphaFoldDB" id="A0ABD3MJT9"/>
<dbReference type="GO" id="GO:0016020">
    <property type="term" value="C:membrane"/>
    <property type="evidence" value="ECO:0007669"/>
    <property type="project" value="UniProtKB-SubCell"/>
</dbReference>
<keyword evidence="3" id="KW-1133">Transmembrane helix</keyword>
<evidence type="ECO:0000256" key="3">
    <source>
        <dbReference type="ARBA" id="ARBA00022989"/>
    </source>
</evidence>
<evidence type="ECO:0000313" key="7">
    <source>
        <dbReference type="Proteomes" id="UP001530293"/>
    </source>
</evidence>
<keyword evidence="7" id="KW-1185">Reference proteome</keyword>
<gene>
    <name evidence="6" type="ORF">ACHAWU_005998</name>
</gene>
<feature type="compositionally biased region" description="Low complexity" evidence="5">
    <location>
        <begin position="542"/>
        <end position="560"/>
    </location>
</feature>
<protein>
    <recommendedName>
        <fullName evidence="8">Sphingomyelin phosphodiesterase 4</fullName>
    </recommendedName>
</protein>
<name>A0ABD3MJT9_9STRA</name>
<comment type="subcellular location">
    <subcellularLocation>
        <location evidence="1">Membrane</location>
        <topology evidence="1">Single-pass membrane protein</topology>
    </subcellularLocation>
</comment>
<feature type="compositionally biased region" description="Low complexity" evidence="5">
    <location>
        <begin position="134"/>
        <end position="158"/>
    </location>
</feature>
<evidence type="ECO:0000256" key="4">
    <source>
        <dbReference type="ARBA" id="ARBA00023136"/>
    </source>
</evidence>
<evidence type="ECO:0000256" key="5">
    <source>
        <dbReference type="SAM" id="MobiDB-lite"/>
    </source>
</evidence>
<feature type="compositionally biased region" description="Low complexity" evidence="5">
    <location>
        <begin position="90"/>
        <end position="115"/>
    </location>
</feature>
<evidence type="ECO:0008006" key="8">
    <source>
        <dbReference type="Google" id="ProtNLM"/>
    </source>
</evidence>
<feature type="region of interest" description="Disordered" evidence="5">
    <location>
        <begin position="319"/>
        <end position="396"/>
    </location>
</feature>
<comment type="caution">
    <text evidence="6">The sequence shown here is derived from an EMBL/GenBank/DDBJ whole genome shotgun (WGS) entry which is preliminary data.</text>
</comment>
<accession>A0ABD3MJT9</accession>
<reference evidence="6 7" key="1">
    <citation type="submission" date="2024-10" db="EMBL/GenBank/DDBJ databases">
        <title>Updated reference genomes for cyclostephanoid diatoms.</title>
        <authorList>
            <person name="Roberts W.R."/>
            <person name="Alverson A.J."/>
        </authorList>
    </citation>
    <scope>NUCLEOTIDE SEQUENCE [LARGE SCALE GENOMIC DNA]</scope>
    <source>
        <strain evidence="6 7">AJA232-27</strain>
    </source>
</reference>
<feature type="region of interest" description="Disordered" evidence="5">
    <location>
        <begin position="611"/>
        <end position="660"/>
    </location>
</feature>
<dbReference type="PANTHER" id="PTHR12988">
    <property type="entry name" value="SPHINGOMYELIN PHOSPHODIESTERASE 4"/>
    <property type="match status" value="1"/>
</dbReference>
<feature type="compositionally biased region" description="Low complexity" evidence="5">
    <location>
        <begin position="356"/>
        <end position="381"/>
    </location>
</feature>
<dbReference type="InterPro" id="IPR024129">
    <property type="entry name" value="Sphingomy_SMPD4"/>
</dbReference>
<feature type="compositionally biased region" description="Low complexity" evidence="5">
    <location>
        <begin position="178"/>
        <end position="194"/>
    </location>
</feature>
<feature type="compositionally biased region" description="Low complexity" evidence="5">
    <location>
        <begin position="13"/>
        <end position="31"/>
    </location>
</feature>
<feature type="region of interest" description="Disordered" evidence="5">
    <location>
        <begin position="87"/>
        <end position="116"/>
    </location>
</feature>